<sequence length="32" mass="3880">MTLMSLFDAGRQHLYLCSYISLMPLLYFYPQY</sequence>
<dbReference type="EMBL" id="GGEC01093363">
    <property type="protein sequence ID" value="MBX73847.1"/>
    <property type="molecule type" value="Transcribed_RNA"/>
</dbReference>
<keyword evidence="1" id="KW-1133">Transmembrane helix</keyword>
<accession>A0A2P2R3V2</accession>
<reference evidence="2" key="1">
    <citation type="submission" date="2018-02" db="EMBL/GenBank/DDBJ databases">
        <title>Rhizophora mucronata_Transcriptome.</title>
        <authorList>
            <person name="Meera S.P."/>
            <person name="Sreeshan A."/>
            <person name="Augustine A."/>
        </authorList>
    </citation>
    <scope>NUCLEOTIDE SEQUENCE</scope>
    <source>
        <tissue evidence="2">Leaf</tissue>
    </source>
</reference>
<name>A0A2P2R3V2_RHIMU</name>
<keyword evidence="1" id="KW-0812">Transmembrane</keyword>
<protein>
    <submittedName>
        <fullName evidence="2">Uncharacterized protein</fullName>
    </submittedName>
</protein>
<evidence type="ECO:0000313" key="2">
    <source>
        <dbReference type="EMBL" id="MBX73847.1"/>
    </source>
</evidence>
<keyword evidence="1" id="KW-0472">Membrane</keyword>
<proteinExistence type="predicted"/>
<dbReference type="AlphaFoldDB" id="A0A2P2R3V2"/>
<feature type="transmembrane region" description="Helical" evidence="1">
    <location>
        <begin position="12"/>
        <end position="29"/>
    </location>
</feature>
<organism evidence="2">
    <name type="scientific">Rhizophora mucronata</name>
    <name type="common">Asiatic mangrove</name>
    <dbReference type="NCBI Taxonomy" id="61149"/>
    <lineage>
        <taxon>Eukaryota</taxon>
        <taxon>Viridiplantae</taxon>
        <taxon>Streptophyta</taxon>
        <taxon>Embryophyta</taxon>
        <taxon>Tracheophyta</taxon>
        <taxon>Spermatophyta</taxon>
        <taxon>Magnoliopsida</taxon>
        <taxon>eudicotyledons</taxon>
        <taxon>Gunneridae</taxon>
        <taxon>Pentapetalae</taxon>
        <taxon>rosids</taxon>
        <taxon>fabids</taxon>
        <taxon>Malpighiales</taxon>
        <taxon>Rhizophoraceae</taxon>
        <taxon>Rhizophora</taxon>
    </lineage>
</organism>
<evidence type="ECO:0000256" key="1">
    <source>
        <dbReference type="SAM" id="Phobius"/>
    </source>
</evidence>